<dbReference type="AlphaFoldDB" id="A0A385AFY3"/>
<dbReference type="Proteomes" id="UP000257607">
    <property type="component" value="Chromosome"/>
</dbReference>
<dbReference type="InterPro" id="IPR050922">
    <property type="entry name" value="LytR/CpsA/Psr_CW_biosynth"/>
</dbReference>
<protein>
    <submittedName>
        <fullName evidence="3">LytR family transcriptional regulator</fullName>
    </submittedName>
</protein>
<evidence type="ECO:0000259" key="2">
    <source>
        <dbReference type="Pfam" id="PF03816"/>
    </source>
</evidence>
<reference evidence="3 4" key="1">
    <citation type="submission" date="2018-07" db="EMBL/GenBank/DDBJ databases">
        <title>Lactobacillus curvatus genome sequence.</title>
        <authorList>
            <person name="Prechtl R."/>
        </authorList>
    </citation>
    <scope>NUCLEOTIDE SEQUENCE [LARGE SCALE GENOMIC DNA]</scope>
    <source>
        <strain evidence="3 4">TMW 1.1928</strain>
    </source>
</reference>
<name>A0A385AFY3_LATCU</name>
<feature type="domain" description="Cell envelope-related transcriptional attenuator" evidence="2">
    <location>
        <begin position="93"/>
        <end position="237"/>
    </location>
</feature>
<organism evidence="3 4">
    <name type="scientific">Latilactobacillus curvatus</name>
    <name type="common">Lactobacillus curvatus</name>
    <dbReference type="NCBI Taxonomy" id="28038"/>
    <lineage>
        <taxon>Bacteria</taxon>
        <taxon>Bacillati</taxon>
        <taxon>Bacillota</taxon>
        <taxon>Bacilli</taxon>
        <taxon>Lactobacillales</taxon>
        <taxon>Lactobacillaceae</taxon>
        <taxon>Latilactobacillus</taxon>
    </lineage>
</organism>
<dbReference type="EMBL" id="CP031003">
    <property type="protein sequence ID" value="AXN36518.1"/>
    <property type="molecule type" value="Genomic_DNA"/>
</dbReference>
<evidence type="ECO:0000256" key="1">
    <source>
        <dbReference type="ARBA" id="ARBA00006068"/>
    </source>
</evidence>
<comment type="similarity">
    <text evidence="1">Belongs to the LytR/CpsA/Psr (LCP) family.</text>
</comment>
<gene>
    <name evidence="3" type="ORF">DT351_09310</name>
</gene>
<dbReference type="Pfam" id="PF03816">
    <property type="entry name" value="LytR_cpsA_psr"/>
    <property type="match status" value="1"/>
</dbReference>
<dbReference type="PANTHER" id="PTHR33392">
    <property type="entry name" value="POLYISOPRENYL-TEICHOIC ACID--PEPTIDOGLYCAN TEICHOIC ACID TRANSFERASE TAGU"/>
    <property type="match status" value="1"/>
</dbReference>
<evidence type="ECO:0000313" key="3">
    <source>
        <dbReference type="EMBL" id="AXN36518.1"/>
    </source>
</evidence>
<proteinExistence type="inferred from homology"/>
<evidence type="ECO:0000313" key="4">
    <source>
        <dbReference type="Proteomes" id="UP000257607"/>
    </source>
</evidence>
<dbReference type="NCBIfam" id="TIGR00350">
    <property type="entry name" value="lytR_cpsA_psr"/>
    <property type="match status" value="1"/>
</dbReference>
<sequence length="402" mass="44427">MQNSKFFGSREANYKKVKKHRTMKVLILILTLVLFGGGAYALRISNQVKSAANKIYKPNATKKAAKTIKHKKPFSILLLGVDTGAEGRVDKGNSDTMIVATVNPDKEQVKLVSIPRDTLAQLQGAEKFDMQKINAAYNVGGSDMAMSTVEKMLEVPIDYYVTVNMGGLSKIVDAVGGVDVDVPFTFEWNGSEFTKGKMHLKGKAALDYSRMRYDDPEGDYGRQKRQKQVITSMINSAVSLKSLTNFESILDSLSDSVATNLSFDDMVAIQANYRKAAKSIESDVLTGRNADIDGSSYQIPTNEEIQRVSDVLRTSLGLEKTTINNAETKQNDLNTYFTGEENHQEFTVYSESVMNGEKSAATTTQSNYGYSNSATYSGNNDYSNTTNTWQMQQSTNLWNAGY</sequence>
<dbReference type="InterPro" id="IPR004474">
    <property type="entry name" value="LytR_CpsA_psr"/>
</dbReference>
<accession>A0A385AFY3</accession>
<dbReference type="RefSeq" id="WP_116843718.1">
    <property type="nucleotide sequence ID" value="NZ_CP031003.1"/>
</dbReference>
<dbReference type="Gene3D" id="3.40.630.190">
    <property type="entry name" value="LCP protein"/>
    <property type="match status" value="1"/>
</dbReference>
<dbReference type="PANTHER" id="PTHR33392:SF6">
    <property type="entry name" value="POLYISOPRENYL-TEICHOIC ACID--PEPTIDOGLYCAN TEICHOIC ACID TRANSFERASE TAGU"/>
    <property type="match status" value="1"/>
</dbReference>